<dbReference type="InterPro" id="IPR002076">
    <property type="entry name" value="ELO_fam"/>
</dbReference>
<evidence type="ECO:0000256" key="12">
    <source>
        <dbReference type="RuleBase" id="RU361115"/>
    </source>
</evidence>
<evidence type="ECO:0000256" key="6">
    <source>
        <dbReference type="ARBA" id="ARBA00022832"/>
    </source>
</evidence>
<keyword evidence="9 12" id="KW-0472">Membrane</keyword>
<comment type="caution">
    <text evidence="13">The sequence shown here is derived from an EMBL/GenBank/DDBJ whole genome shotgun (WGS) entry which is preliminary data.</text>
</comment>
<evidence type="ECO:0000256" key="2">
    <source>
        <dbReference type="ARBA" id="ARBA00007263"/>
    </source>
</evidence>
<evidence type="ECO:0000256" key="11">
    <source>
        <dbReference type="ARBA" id="ARBA00047375"/>
    </source>
</evidence>
<evidence type="ECO:0000256" key="4">
    <source>
        <dbReference type="ARBA" id="ARBA00022679"/>
    </source>
</evidence>
<keyword evidence="14" id="KW-1185">Reference proteome</keyword>
<name>A0A2T9XY96_9FUNG</name>
<comment type="caution">
    <text evidence="12">Lacks conserved residue(s) required for the propagation of feature annotation.</text>
</comment>
<dbReference type="Pfam" id="PF01151">
    <property type="entry name" value="ELO"/>
    <property type="match status" value="1"/>
</dbReference>
<proteinExistence type="inferred from homology"/>
<feature type="transmembrane region" description="Helical" evidence="12">
    <location>
        <begin position="73"/>
        <end position="92"/>
    </location>
</feature>
<keyword evidence="3 12" id="KW-0444">Lipid biosynthesis</keyword>
<feature type="non-terminal residue" evidence="13">
    <location>
        <position position="270"/>
    </location>
</feature>
<evidence type="ECO:0000313" key="13">
    <source>
        <dbReference type="EMBL" id="PVU85043.1"/>
    </source>
</evidence>
<dbReference type="GO" id="GO:0042761">
    <property type="term" value="P:very long-chain fatty acid biosynthetic process"/>
    <property type="evidence" value="ECO:0007669"/>
    <property type="project" value="TreeGrafter"/>
</dbReference>
<accession>A0A2T9XY96</accession>
<evidence type="ECO:0000313" key="14">
    <source>
        <dbReference type="Proteomes" id="UP000245609"/>
    </source>
</evidence>
<keyword evidence="4 12" id="KW-0808">Transferase</keyword>
<dbReference type="AlphaFoldDB" id="A0A2T9XY96"/>
<evidence type="ECO:0000256" key="3">
    <source>
        <dbReference type="ARBA" id="ARBA00022516"/>
    </source>
</evidence>
<sequence length="270" mass="29977">MLTMSNYNSLDLLLSRAFSAFGIDKDQWRYVSGSTFGSTWSSVLTVTAIYLSTIFSIKFALKDRKPFTLKKFSAVHNLFLSLISAVLLLLFAEQLIPPLTQNGLFWSVCDNNNWTQKLELLYYFNYLIKWYEFVDTILLVLKKKPTPFLHVYHHSVTMILCFTQLEGSTTVSWVPVTINLFVHSFGKNLSPLSKSPNSSSTLASSTFAPTISLLAATKSTSPTSAPAAVPNLPPSSDALSSPPTYSSLSNSFSILIPKNKNPLNPLPLFL</sequence>
<dbReference type="OrthoDB" id="434092at2759"/>
<organism evidence="13 14">
    <name type="scientific">Smittium megazygosporum</name>
    <dbReference type="NCBI Taxonomy" id="133381"/>
    <lineage>
        <taxon>Eukaryota</taxon>
        <taxon>Fungi</taxon>
        <taxon>Fungi incertae sedis</taxon>
        <taxon>Zoopagomycota</taxon>
        <taxon>Kickxellomycotina</taxon>
        <taxon>Harpellomycetes</taxon>
        <taxon>Harpellales</taxon>
        <taxon>Legeriomycetaceae</taxon>
        <taxon>Smittium</taxon>
    </lineage>
</organism>
<protein>
    <recommendedName>
        <fullName evidence="12">Elongation of fatty acids protein</fullName>
        <ecNumber evidence="12">2.3.1.-</ecNumber>
    </recommendedName>
</protein>
<evidence type="ECO:0000256" key="7">
    <source>
        <dbReference type="ARBA" id="ARBA00022989"/>
    </source>
</evidence>
<comment type="similarity">
    <text evidence="2 12">Belongs to the ELO family.</text>
</comment>
<comment type="subcellular location">
    <subcellularLocation>
        <location evidence="1">Membrane</location>
        <topology evidence="1">Multi-pass membrane protein</topology>
    </subcellularLocation>
</comment>
<dbReference type="STRING" id="133381.A0A2T9XY96"/>
<keyword evidence="8 12" id="KW-0443">Lipid metabolism</keyword>
<dbReference type="PANTHER" id="PTHR11157">
    <property type="entry name" value="FATTY ACID ACYL TRANSFERASE-RELATED"/>
    <property type="match status" value="1"/>
</dbReference>
<comment type="catalytic activity">
    <reaction evidence="11">
        <text>a very-long-chain acyl-CoA + malonyl-CoA + H(+) = a very-long-chain 3-oxoacyl-CoA + CO2 + CoA</text>
        <dbReference type="Rhea" id="RHEA:32727"/>
        <dbReference type="ChEBI" id="CHEBI:15378"/>
        <dbReference type="ChEBI" id="CHEBI:16526"/>
        <dbReference type="ChEBI" id="CHEBI:57287"/>
        <dbReference type="ChEBI" id="CHEBI:57384"/>
        <dbReference type="ChEBI" id="CHEBI:90725"/>
        <dbReference type="ChEBI" id="CHEBI:90736"/>
        <dbReference type="EC" id="2.3.1.199"/>
    </reaction>
</comment>
<dbReference type="PANTHER" id="PTHR11157:SF134">
    <property type="entry name" value="ELONGATION OF FATTY ACIDS PROTEIN 1-RELATED"/>
    <property type="match status" value="1"/>
</dbReference>
<dbReference type="EMBL" id="MBFS01003748">
    <property type="protein sequence ID" value="PVU85043.1"/>
    <property type="molecule type" value="Genomic_DNA"/>
</dbReference>
<keyword evidence="7 12" id="KW-1133">Transmembrane helix</keyword>
<dbReference type="EC" id="2.3.1.-" evidence="12"/>
<evidence type="ECO:0000256" key="5">
    <source>
        <dbReference type="ARBA" id="ARBA00022692"/>
    </source>
</evidence>
<dbReference type="GO" id="GO:0034626">
    <property type="term" value="P:fatty acid elongation, polyunsaturated fatty acid"/>
    <property type="evidence" value="ECO:0007669"/>
    <property type="project" value="TreeGrafter"/>
</dbReference>
<keyword evidence="5 12" id="KW-0812">Transmembrane</keyword>
<keyword evidence="10 12" id="KW-0275">Fatty acid biosynthesis</keyword>
<dbReference type="GO" id="GO:0005789">
    <property type="term" value="C:endoplasmic reticulum membrane"/>
    <property type="evidence" value="ECO:0007669"/>
    <property type="project" value="TreeGrafter"/>
</dbReference>
<keyword evidence="6 12" id="KW-0276">Fatty acid metabolism</keyword>
<evidence type="ECO:0000256" key="1">
    <source>
        <dbReference type="ARBA" id="ARBA00004141"/>
    </source>
</evidence>
<comment type="catalytic activity">
    <reaction evidence="12">
        <text>an acyl-CoA + malonyl-CoA + H(+) = a 3-oxoacyl-CoA + CO2 + CoA</text>
        <dbReference type="Rhea" id="RHEA:50252"/>
        <dbReference type="ChEBI" id="CHEBI:15378"/>
        <dbReference type="ChEBI" id="CHEBI:16526"/>
        <dbReference type="ChEBI" id="CHEBI:57287"/>
        <dbReference type="ChEBI" id="CHEBI:57384"/>
        <dbReference type="ChEBI" id="CHEBI:58342"/>
        <dbReference type="ChEBI" id="CHEBI:90726"/>
    </reaction>
    <physiologicalReaction direction="left-to-right" evidence="12">
        <dbReference type="Rhea" id="RHEA:50253"/>
    </physiologicalReaction>
</comment>
<evidence type="ECO:0000256" key="9">
    <source>
        <dbReference type="ARBA" id="ARBA00023136"/>
    </source>
</evidence>
<dbReference type="GO" id="GO:0034625">
    <property type="term" value="P:fatty acid elongation, monounsaturated fatty acid"/>
    <property type="evidence" value="ECO:0007669"/>
    <property type="project" value="TreeGrafter"/>
</dbReference>
<evidence type="ECO:0000256" key="8">
    <source>
        <dbReference type="ARBA" id="ARBA00023098"/>
    </source>
</evidence>
<gene>
    <name evidence="13" type="ORF">BB560_007178</name>
</gene>
<dbReference type="Proteomes" id="UP000245609">
    <property type="component" value="Unassembled WGS sequence"/>
</dbReference>
<evidence type="ECO:0000256" key="10">
    <source>
        <dbReference type="ARBA" id="ARBA00023160"/>
    </source>
</evidence>
<dbReference type="GO" id="GO:0030148">
    <property type="term" value="P:sphingolipid biosynthetic process"/>
    <property type="evidence" value="ECO:0007669"/>
    <property type="project" value="TreeGrafter"/>
</dbReference>
<feature type="transmembrane region" description="Helical" evidence="12">
    <location>
        <begin position="40"/>
        <end position="61"/>
    </location>
</feature>
<reference evidence="13 14" key="1">
    <citation type="journal article" date="2018" name="MBio">
        <title>Comparative Genomics Reveals the Core Gene Toolbox for the Fungus-Insect Symbiosis.</title>
        <authorList>
            <person name="Wang Y."/>
            <person name="Stata M."/>
            <person name="Wang W."/>
            <person name="Stajich J.E."/>
            <person name="White M.M."/>
            <person name="Moncalvo J.M."/>
        </authorList>
    </citation>
    <scope>NUCLEOTIDE SEQUENCE [LARGE SCALE GENOMIC DNA]</scope>
    <source>
        <strain evidence="13 14">SC-DP-2</strain>
    </source>
</reference>
<dbReference type="GO" id="GO:0019367">
    <property type="term" value="P:fatty acid elongation, saturated fatty acid"/>
    <property type="evidence" value="ECO:0007669"/>
    <property type="project" value="TreeGrafter"/>
</dbReference>
<dbReference type="GO" id="GO:0009922">
    <property type="term" value="F:fatty acid elongase activity"/>
    <property type="evidence" value="ECO:0007669"/>
    <property type="project" value="UniProtKB-EC"/>
</dbReference>